<dbReference type="CDD" id="cd07328">
    <property type="entry name" value="M48_Ste24p_like"/>
    <property type="match status" value="1"/>
</dbReference>
<proteinExistence type="predicted"/>
<dbReference type="GO" id="GO:0005886">
    <property type="term" value="C:plasma membrane"/>
    <property type="evidence" value="ECO:0007669"/>
    <property type="project" value="UniProtKB-SubCell"/>
</dbReference>
<dbReference type="RefSeq" id="WP_042580838.1">
    <property type="nucleotide sequence ID" value="NZ_JXQQ01000051.1"/>
</dbReference>
<comment type="caution">
    <text evidence="14">The sequence shown here is derived from an EMBL/GenBank/DDBJ whole genome shotgun (WGS) entry which is preliminary data.</text>
</comment>
<name>A0A0D0MBB5_VARPD</name>
<evidence type="ECO:0000256" key="1">
    <source>
        <dbReference type="ARBA" id="ARBA00001947"/>
    </source>
</evidence>
<dbReference type="Proteomes" id="UP000032067">
    <property type="component" value="Unassembled WGS sequence"/>
</dbReference>
<comment type="subcellular location">
    <subcellularLocation>
        <location evidence="2">Cell membrane</location>
        <topology evidence="2">Multi-pass membrane protein</topology>
    </subcellularLocation>
</comment>
<evidence type="ECO:0000256" key="10">
    <source>
        <dbReference type="ARBA" id="ARBA00023049"/>
    </source>
</evidence>
<keyword evidence="6" id="KW-0479">Metal-binding</keyword>
<evidence type="ECO:0000256" key="3">
    <source>
        <dbReference type="ARBA" id="ARBA00022475"/>
    </source>
</evidence>
<keyword evidence="3" id="KW-1003">Cell membrane</keyword>
<keyword evidence="8" id="KW-0862">Zinc</keyword>
<evidence type="ECO:0000256" key="12">
    <source>
        <dbReference type="SAM" id="Phobius"/>
    </source>
</evidence>
<evidence type="ECO:0000313" key="15">
    <source>
        <dbReference type="Proteomes" id="UP000032067"/>
    </source>
</evidence>
<dbReference type="OrthoDB" id="9789270at2"/>
<comment type="cofactor">
    <cofactor evidence="1">
        <name>Zn(2+)</name>
        <dbReference type="ChEBI" id="CHEBI:29105"/>
    </cofactor>
</comment>
<accession>A0A0D0MBB5</accession>
<evidence type="ECO:0000256" key="8">
    <source>
        <dbReference type="ARBA" id="ARBA00022833"/>
    </source>
</evidence>
<feature type="domain" description="Peptidase M48" evidence="13">
    <location>
        <begin position="155"/>
        <end position="331"/>
    </location>
</feature>
<keyword evidence="9 12" id="KW-1133">Transmembrane helix</keyword>
<dbReference type="InterPro" id="IPR050083">
    <property type="entry name" value="HtpX_protease"/>
</dbReference>
<reference evidence="14 15" key="1">
    <citation type="submission" date="2014-12" db="EMBL/GenBank/DDBJ databases">
        <title>16Stimator: statistical estimation of ribosomal gene copy numbers from draft genome assemblies.</title>
        <authorList>
            <person name="Perisin M.A."/>
            <person name="Vetter M."/>
            <person name="Gilbert J.A."/>
            <person name="Bergelson J."/>
        </authorList>
    </citation>
    <scope>NUCLEOTIDE SEQUENCE [LARGE SCALE GENOMIC DNA]</scope>
    <source>
        <strain evidence="14 15">MEDvA23</strain>
    </source>
</reference>
<feature type="transmembrane region" description="Helical" evidence="12">
    <location>
        <begin position="28"/>
        <end position="55"/>
    </location>
</feature>
<dbReference type="Pfam" id="PF01435">
    <property type="entry name" value="Peptidase_M48"/>
    <property type="match status" value="1"/>
</dbReference>
<keyword evidence="10" id="KW-0482">Metalloprotease</keyword>
<dbReference type="PANTHER" id="PTHR43221:SF1">
    <property type="entry name" value="PROTEASE HTPX"/>
    <property type="match status" value="1"/>
</dbReference>
<dbReference type="InterPro" id="IPR001915">
    <property type="entry name" value="Peptidase_M48"/>
</dbReference>
<evidence type="ECO:0000256" key="6">
    <source>
        <dbReference type="ARBA" id="ARBA00022723"/>
    </source>
</evidence>
<evidence type="ECO:0000256" key="4">
    <source>
        <dbReference type="ARBA" id="ARBA00022670"/>
    </source>
</evidence>
<feature type="transmembrane region" description="Helical" evidence="12">
    <location>
        <begin position="139"/>
        <end position="159"/>
    </location>
</feature>
<dbReference type="PANTHER" id="PTHR43221">
    <property type="entry name" value="PROTEASE HTPX"/>
    <property type="match status" value="1"/>
</dbReference>
<keyword evidence="4" id="KW-0645">Protease</keyword>
<dbReference type="GO" id="GO:0004222">
    <property type="term" value="F:metalloendopeptidase activity"/>
    <property type="evidence" value="ECO:0007669"/>
    <property type="project" value="InterPro"/>
</dbReference>
<evidence type="ECO:0000313" key="14">
    <source>
        <dbReference type="EMBL" id="KIQ27964.1"/>
    </source>
</evidence>
<feature type="transmembrane region" description="Helical" evidence="12">
    <location>
        <begin position="67"/>
        <end position="85"/>
    </location>
</feature>
<dbReference type="EMBL" id="JXQQ01000051">
    <property type="protein sequence ID" value="KIQ27964.1"/>
    <property type="molecule type" value="Genomic_DNA"/>
</dbReference>
<gene>
    <name evidence="14" type="ORF">RT97_21390</name>
</gene>
<dbReference type="GO" id="GO:0046872">
    <property type="term" value="F:metal ion binding"/>
    <property type="evidence" value="ECO:0007669"/>
    <property type="project" value="UniProtKB-KW"/>
</dbReference>
<keyword evidence="7" id="KW-0378">Hydrolase</keyword>
<evidence type="ECO:0000259" key="13">
    <source>
        <dbReference type="Pfam" id="PF01435"/>
    </source>
</evidence>
<sequence length="617" mass="70139">MDRADFVHLVRLSEHASADNSARYRRSVAAFAALGYLWVLGCLGLSVGILVWVVSSLGRERFSVSRGWLLVFALGLLWATVRALWVRFDEPEGKELSRADAPALFEALDRIRGKIKGPPVHRVYLDDDFNASIRQVPRFGLFGGAVNSLSIGLPLLMMLNRQRLLSVLAHEYGHLRGNHGKLSAWIYRTRLSWLKLDASLQRDEGVMALFSQAFFRWYFPRFAAKTFALARQDEYEADRISGRLLGSTVAAAALTEIAIKANWYANEFWPSHWARAELEPQAPGPFAALRKLAPTPPADDFARQALREAMRRVSDLEDTHPVLRDRLEALGQKAVLPPWSERPALDLLADSEKWIGHFDNLWRRAHAGDWKQHHAHRSRIRERIAVLAARGERNTPDEMVEWADSERRLDPAAPVRVRYESALRIAPEHPGALRGLVQMLPVSDRANRLAVLERLHQSGAASRWWAARSAVASLEDPDAGSHDEEALKLWRSRLKEAEEAEARAWEEITETPFFSQITRHDLNDYELGELRADLVRCLPASRAWLVRKNLREFPWRRAYIVFVELPGLDDDDRWQLCRQLEQTLSLPGAALVLWAGHSPTLADIEQHAFGAVWTREA</sequence>
<dbReference type="GO" id="GO:0006508">
    <property type="term" value="P:proteolysis"/>
    <property type="evidence" value="ECO:0007669"/>
    <property type="project" value="UniProtKB-KW"/>
</dbReference>
<evidence type="ECO:0000256" key="5">
    <source>
        <dbReference type="ARBA" id="ARBA00022692"/>
    </source>
</evidence>
<evidence type="ECO:0000256" key="7">
    <source>
        <dbReference type="ARBA" id="ARBA00022801"/>
    </source>
</evidence>
<keyword evidence="11 12" id="KW-0472">Membrane</keyword>
<evidence type="ECO:0000256" key="2">
    <source>
        <dbReference type="ARBA" id="ARBA00004651"/>
    </source>
</evidence>
<organism evidence="14 15">
    <name type="scientific">Variovorax paradoxus</name>
    <dbReference type="NCBI Taxonomy" id="34073"/>
    <lineage>
        <taxon>Bacteria</taxon>
        <taxon>Pseudomonadati</taxon>
        <taxon>Pseudomonadota</taxon>
        <taxon>Betaproteobacteria</taxon>
        <taxon>Burkholderiales</taxon>
        <taxon>Comamonadaceae</taxon>
        <taxon>Variovorax</taxon>
    </lineage>
</organism>
<evidence type="ECO:0000256" key="11">
    <source>
        <dbReference type="ARBA" id="ARBA00023136"/>
    </source>
</evidence>
<protein>
    <submittedName>
        <fullName evidence="14">Peptidase M48</fullName>
    </submittedName>
</protein>
<dbReference type="AlphaFoldDB" id="A0A0D0MBB5"/>
<evidence type="ECO:0000256" key="9">
    <source>
        <dbReference type="ARBA" id="ARBA00022989"/>
    </source>
</evidence>
<keyword evidence="5 12" id="KW-0812">Transmembrane</keyword>